<gene>
    <name evidence="10" type="ORF">WR25_17720</name>
</gene>
<dbReference type="PANTHER" id="PTHR11686">
    <property type="entry name" value="GAMMA GLUTAMYL TRANSPEPTIDASE"/>
    <property type="match status" value="1"/>
</dbReference>
<keyword evidence="3" id="KW-0378">Hydrolase</keyword>
<evidence type="ECO:0000256" key="6">
    <source>
        <dbReference type="ARBA" id="ARBA00084097"/>
    </source>
</evidence>
<keyword evidence="9" id="KW-1133">Transmembrane helix</keyword>
<dbReference type="GO" id="GO:0006508">
    <property type="term" value="P:proteolysis"/>
    <property type="evidence" value="ECO:0007669"/>
    <property type="project" value="UniProtKB-KW"/>
</dbReference>
<keyword evidence="11" id="KW-1185">Reference proteome</keyword>
<dbReference type="GO" id="GO:0005886">
    <property type="term" value="C:plasma membrane"/>
    <property type="evidence" value="ECO:0007669"/>
    <property type="project" value="TreeGrafter"/>
</dbReference>
<evidence type="ECO:0000256" key="1">
    <source>
        <dbReference type="ARBA" id="ARBA00022670"/>
    </source>
</evidence>
<keyword evidence="2" id="KW-0808">Transferase</keyword>
<dbReference type="FunFam" id="3.60.20.40:FF:000001">
    <property type="entry name" value="Gamma-glutamyltranspeptidase 1"/>
    <property type="match status" value="1"/>
</dbReference>
<proteinExistence type="predicted"/>
<evidence type="ECO:0000256" key="5">
    <source>
        <dbReference type="ARBA" id="ARBA00023315"/>
    </source>
</evidence>
<organism evidence="10 11">
    <name type="scientific">Diploscapter pachys</name>
    <dbReference type="NCBI Taxonomy" id="2018661"/>
    <lineage>
        <taxon>Eukaryota</taxon>
        <taxon>Metazoa</taxon>
        <taxon>Ecdysozoa</taxon>
        <taxon>Nematoda</taxon>
        <taxon>Chromadorea</taxon>
        <taxon>Rhabditida</taxon>
        <taxon>Rhabditina</taxon>
        <taxon>Rhabditomorpha</taxon>
        <taxon>Rhabditoidea</taxon>
        <taxon>Rhabditidae</taxon>
        <taxon>Diploscapter</taxon>
    </lineage>
</organism>
<evidence type="ECO:0000256" key="8">
    <source>
        <dbReference type="PIRSR" id="PIRSR600101-2"/>
    </source>
</evidence>
<feature type="binding site" evidence="8">
    <location>
        <position position="477"/>
    </location>
    <ligand>
        <name>L-glutamate</name>
        <dbReference type="ChEBI" id="CHEBI:29985"/>
    </ligand>
</feature>
<dbReference type="Pfam" id="PF01019">
    <property type="entry name" value="G_glu_transpept"/>
    <property type="match status" value="1"/>
</dbReference>
<sequence length="625" mass="69048">MIYKLFYSNENSRSKKRFGFGDDGDEDSPFALNKPLIWIVGMAVLSFALFIISITFIALYARQKTDSSNQPKWPDASYSPYGRYAKAGVAADNIYCSEIGRNILLQGGNAIDAAIAALFCIGVHDCHSAGLGGGHYMTIYNATTKECIAIDARQTAPMAATRDMYKNDPDGSTLGWRAVSVPGEIHGYWTEFTNFGSGKVSWAQLVQPTIDILVKGQPVSSSLANALREKVDDIMKDPTLKHDFINPKTGKVYTRGELITTRERLANTLTNLRDASDPVQVFYNGLMTQTMVQEFKDGGGIIAMQDFQSYRTKVTRGKDVLTTPLRNNYVMCGAPPPSSAAIAMGIISIIDGYDFDKTKDDDLELFYHRYIEASKFAYASRSWLGDPAFVANSTQIAMNITTKQWADWIRTRITDVTHDTDYYGGSFGPSDTHGTTNIAIIDADGNAVSVTSTINLFFGAKVASPSTGIVWNNEMDDFSLPDRSNYFDFPPSPANYIEPGKRMMSSMSPIIIRNTKDERLYAIGGAGGSEISTTVALVASQCLRLDRTIKEALDSPRLHNQLLPNCTHYEGEFPSQFLDRLRNRGHTFCREDYEAVDTGVFRGESGYVYANSDWRKGAESSPAGY</sequence>
<feature type="binding site" evidence="8">
    <location>
        <position position="153"/>
    </location>
    <ligand>
        <name>L-glutamate</name>
        <dbReference type="ChEBI" id="CHEBI:29985"/>
    </ligand>
</feature>
<dbReference type="Proteomes" id="UP000218231">
    <property type="component" value="Unassembled WGS sequence"/>
</dbReference>
<protein>
    <recommendedName>
        <fullName evidence="12">Gamma-glutamyltransferase</fullName>
    </recommendedName>
</protein>
<dbReference type="InterPro" id="IPR043138">
    <property type="entry name" value="GGT_lsub"/>
</dbReference>
<reference evidence="10 11" key="1">
    <citation type="journal article" date="2017" name="Curr. Biol.">
        <title>Genome architecture and evolution of a unichromosomal asexual nematode.</title>
        <authorList>
            <person name="Fradin H."/>
            <person name="Zegar C."/>
            <person name="Gutwein M."/>
            <person name="Lucas J."/>
            <person name="Kovtun M."/>
            <person name="Corcoran D."/>
            <person name="Baugh L.R."/>
            <person name="Kiontke K."/>
            <person name="Gunsalus K."/>
            <person name="Fitch D.H."/>
            <person name="Piano F."/>
        </authorList>
    </citation>
    <scope>NUCLEOTIDE SEQUENCE [LARGE SCALE GENOMIC DNA]</scope>
    <source>
        <strain evidence="10">PF1309</strain>
    </source>
</reference>
<dbReference type="InterPro" id="IPR000101">
    <property type="entry name" value="GGT_peptidase"/>
</dbReference>
<feature type="binding site" evidence="8">
    <location>
        <begin position="453"/>
        <end position="455"/>
    </location>
    <ligand>
        <name>L-glutamate</name>
        <dbReference type="ChEBI" id="CHEBI:29985"/>
    </ligand>
</feature>
<dbReference type="InterPro" id="IPR043137">
    <property type="entry name" value="GGT_ssub_C"/>
</dbReference>
<keyword evidence="9" id="KW-0812">Transmembrane</keyword>
<keyword evidence="5" id="KW-0012">Acyltransferase</keyword>
<feature type="binding site" evidence="8">
    <location>
        <position position="528"/>
    </location>
    <ligand>
        <name>L-glutamate</name>
        <dbReference type="ChEBI" id="CHEBI:29985"/>
    </ligand>
</feature>
<dbReference type="AlphaFoldDB" id="A0A2A2KQY8"/>
<dbReference type="InterPro" id="IPR029055">
    <property type="entry name" value="Ntn_hydrolases_N"/>
</dbReference>
<evidence type="ECO:0008006" key="12">
    <source>
        <dbReference type="Google" id="ProtNLM"/>
    </source>
</evidence>
<comment type="caution">
    <text evidence="10">The sequence shown here is derived from an EMBL/GenBank/DDBJ whole genome shotgun (WGS) entry which is preliminary data.</text>
</comment>
<dbReference type="SUPFAM" id="SSF56235">
    <property type="entry name" value="N-terminal nucleophile aminohydrolases (Ntn hydrolases)"/>
    <property type="match status" value="1"/>
</dbReference>
<dbReference type="Gene3D" id="3.60.20.40">
    <property type="match status" value="1"/>
</dbReference>
<dbReference type="GO" id="GO:0006751">
    <property type="term" value="P:glutathione catabolic process"/>
    <property type="evidence" value="ECO:0007669"/>
    <property type="project" value="InterPro"/>
</dbReference>
<keyword evidence="1" id="KW-0645">Protease</keyword>
<accession>A0A2A2KQY8</accession>
<evidence type="ECO:0000256" key="3">
    <source>
        <dbReference type="ARBA" id="ARBA00022801"/>
    </source>
</evidence>
<dbReference type="PANTHER" id="PTHR11686:SF69">
    <property type="entry name" value="GAMMA-GLUTAMYLTRANSPEPTIDASE 1"/>
    <property type="match status" value="1"/>
</dbReference>
<feature type="binding site" evidence="8">
    <location>
        <begin position="505"/>
        <end position="506"/>
    </location>
    <ligand>
        <name>L-glutamate</name>
        <dbReference type="ChEBI" id="CHEBI:29985"/>
    </ligand>
</feature>
<dbReference type="GO" id="GO:0016746">
    <property type="term" value="F:acyltransferase activity"/>
    <property type="evidence" value="ECO:0007669"/>
    <property type="project" value="UniProtKB-KW"/>
</dbReference>
<evidence type="ECO:0000256" key="7">
    <source>
        <dbReference type="PIRSR" id="PIRSR600101-1"/>
    </source>
</evidence>
<keyword evidence="6" id="KW-1199">Hemostasis impairing toxin</keyword>
<evidence type="ECO:0000256" key="9">
    <source>
        <dbReference type="SAM" id="Phobius"/>
    </source>
</evidence>
<keyword evidence="6" id="KW-0800">Toxin</keyword>
<evidence type="ECO:0000313" key="11">
    <source>
        <dbReference type="Proteomes" id="UP000218231"/>
    </source>
</evidence>
<dbReference type="GO" id="GO:0036374">
    <property type="term" value="F:glutathione hydrolase activity"/>
    <property type="evidence" value="ECO:0007669"/>
    <property type="project" value="InterPro"/>
</dbReference>
<dbReference type="EMBL" id="LIAE01007886">
    <property type="protein sequence ID" value="PAV76406.1"/>
    <property type="molecule type" value="Genomic_DNA"/>
</dbReference>
<keyword evidence="4" id="KW-0325">Glycoprotein</keyword>
<keyword evidence="6" id="KW-1202">Platelet aggregation activating toxin</keyword>
<evidence type="ECO:0000256" key="2">
    <source>
        <dbReference type="ARBA" id="ARBA00022679"/>
    </source>
</evidence>
<feature type="active site" description="Nucleophile" evidence="7">
    <location>
        <position position="435"/>
    </location>
</feature>
<feature type="transmembrane region" description="Helical" evidence="9">
    <location>
        <begin position="36"/>
        <end position="61"/>
    </location>
</feature>
<dbReference type="STRING" id="2018661.A0A2A2KQY8"/>
<name>A0A2A2KQY8_9BILA</name>
<evidence type="ECO:0000256" key="4">
    <source>
        <dbReference type="ARBA" id="ARBA00023180"/>
    </source>
</evidence>
<dbReference type="OrthoDB" id="1081007at2759"/>
<dbReference type="FunFam" id="1.10.246.130:FF:000005">
    <property type="entry name" value="Gamma-glutamyltranspeptidase 1, putative"/>
    <property type="match status" value="1"/>
</dbReference>
<evidence type="ECO:0000313" key="10">
    <source>
        <dbReference type="EMBL" id="PAV76406.1"/>
    </source>
</evidence>
<keyword evidence="9" id="KW-0472">Membrane</keyword>
<dbReference type="Gene3D" id="1.10.246.130">
    <property type="match status" value="1"/>
</dbReference>
<dbReference type="PRINTS" id="PR01210">
    <property type="entry name" value="GGTRANSPTASE"/>
</dbReference>